<gene>
    <name evidence="1" type="ORF">CVIRNUC_004278</name>
</gene>
<evidence type="ECO:0008006" key="3">
    <source>
        <dbReference type="Google" id="ProtNLM"/>
    </source>
</evidence>
<dbReference type="GO" id="GO:0070694">
    <property type="term" value="F:5-hydroxymethyl-dUMP N-hydrolase activity"/>
    <property type="evidence" value="ECO:0007669"/>
    <property type="project" value="TreeGrafter"/>
</dbReference>
<keyword evidence="2" id="KW-1185">Reference proteome</keyword>
<dbReference type="GO" id="GO:0009159">
    <property type="term" value="P:deoxyribonucleoside monophosphate catabolic process"/>
    <property type="evidence" value="ECO:0007669"/>
    <property type="project" value="TreeGrafter"/>
</dbReference>
<dbReference type="AlphaFoldDB" id="A0AAV1I1V1"/>
<protein>
    <recommendedName>
        <fullName evidence="3">Nucleoside 2-deoxyribosyltransferase</fullName>
    </recommendedName>
</protein>
<evidence type="ECO:0000313" key="2">
    <source>
        <dbReference type="Proteomes" id="UP001314263"/>
    </source>
</evidence>
<dbReference type="InterPro" id="IPR051239">
    <property type="entry name" value="2'-dNMP_N-hydrolase"/>
</dbReference>
<dbReference type="PANTHER" id="PTHR15364:SF0">
    <property type="entry name" value="2'-DEOXYNUCLEOSIDE 5'-PHOSPHATE N-HYDROLASE 1"/>
    <property type="match status" value="1"/>
</dbReference>
<reference evidence="1 2" key="1">
    <citation type="submission" date="2023-10" db="EMBL/GenBank/DDBJ databases">
        <authorList>
            <person name="Maclean D."/>
            <person name="Macfadyen A."/>
        </authorList>
    </citation>
    <scope>NUCLEOTIDE SEQUENCE [LARGE SCALE GENOMIC DNA]</scope>
</reference>
<dbReference type="Gene3D" id="3.40.50.450">
    <property type="match status" value="1"/>
</dbReference>
<dbReference type="Proteomes" id="UP001314263">
    <property type="component" value="Unassembled WGS sequence"/>
</dbReference>
<name>A0AAV1I1V1_9CHLO</name>
<dbReference type="Pfam" id="PF05014">
    <property type="entry name" value="Nuc_deoxyrib_tr"/>
    <property type="match status" value="1"/>
</dbReference>
<dbReference type="PANTHER" id="PTHR15364">
    <property type="entry name" value="2'-DEOXYNUCLEOSIDE 5'-PHOSPHATE N-HYDROLASE 1"/>
    <property type="match status" value="1"/>
</dbReference>
<comment type="caution">
    <text evidence="1">The sequence shown here is derived from an EMBL/GenBank/DDBJ whole genome shotgun (WGS) entry which is preliminary data.</text>
</comment>
<dbReference type="SUPFAM" id="SSF52309">
    <property type="entry name" value="N-(deoxy)ribosyltransferase-like"/>
    <property type="match status" value="1"/>
</dbReference>
<proteinExistence type="predicted"/>
<evidence type="ECO:0000313" key="1">
    <source>
        <dbReference type="EMBL" id="CAK0775539.1"/>
    </source>
</evidence>
<dbReference type="EMBL" id="CAUYUE010000005">
    <property type="protein sequence ID" value="CAK0775539.1"/>
    <property type="molecule type" value="Genomic_DNA"/>
</dbReference>
<sequence length="167" mass="18085">MQPHIYLAGPTCFLGNARELYDDLKARCLTLGMVALSPCDSCVTDDGSAADAQSIRSRNLDMIKQCDAVLADLRPFRGPSADCGTVYECGYASALNKPVIAYYVWQDITYRDKVLAGISQDGAAIENFGLFDNVMLAAGLDSTHETPEDAVQALATRFNTISVPQHE</sequence>
<organism evidence="1 2">
    <name type="scientific">Coccomyxa viridis</name>
    <dbReference type="NCBI Taxonomy" id="1274662"/>
    <lineage>
        <taxon>Eukaryota</taxon>
        <taxon>Viridiplantae</taxon>
        <taxon>Chlorophyta</taxon>
        <taxon>core chlorophytes</taxon>
        <taxon>Trebouxiophyceae</taxon>
        <taxon>Trebouxiophyceae incertae sedis</taxon>
        <taxon>Coccomyxaceae</taxon>
        <taxon>Coccomyxa</taxon>
    </lineage>
</organism>
<dbReference type="InterPro" id="IPR007710">
    <property type="entry name" value="Nucleoside_deoxyribTrfase"/>
</dbReference>
<dbReference type="GO" id="GO:0005634">
    <property type="term" value="C:nucleus"/>
    <property type="evidence" value="ECO:0007669"/>
    <property type="project" value="TreeGrafter"/>
</dbReference>
<accession>A0AAV1I1V1</accession>